<feature type="domain" description="POTRA" evidence="10">
    <location>
        <begin position="112"/>
        <end position="197"/>
    </location>
</feature>
<evidence type="ECO:0000259" key="9">
    <source>
        <dbReference type="Pfam" id="PF01103"/>
    </source>
</evidence>
<keyword evidence="4" id="KW-0732">Signal</keyword>
<feature type="domain" description="Bacterial surface antigen (D15)" evidence="9">
    <location>
        <begin position="393"/>
        <end position="736"/>
    </location>
</feature>
<dbReference type="PANTHER" id="PTHR12815:SF23">
    <property type="entry name" value="OUTER MEMBRANE PROTEIN ASSEMBLY FACTOR BAMA"/>
    <property type="match status" value="1"/>
</dbReference>
<keyword evidence="7" id="KW-0998">Cell outer membrane</keyword>
<dbReference type="InterPro" id="IPR000184">
    <property type="entry name" value="Bac_surfAg_D15"/>
</dbReference>
<comment type="subcellular location">
    <subcellularLocation>
        <location evidence="1">Membrane</location>
    </subcellularLocation>
</comment>
<dbReference type="OrthoDB" id="9803054at2"/>
<evidence type="ECO:0000259" key="10">
    <source>
        <dbReference type="Pfam" id="PF07244"/>
    </source>
</evidence>
<feature type="domain" description="POTRA" evidence="10">
    <location>
        <begin position="294"/>
        <end position="366"/>
    </location>
</feature>
<evidence type="ECO:0000256" key="6">
    <source>
        <dbReference type="ARBA" id="ARBA00023136"/>
    </source>
</evidence>
<dbReference type="PANTHER" id="PTHR12815">
    <property type="entry name" value="SORTING AND ASSEMBLY MACHINERY SAMM50 PROTEIN FAMILY MEMBER"/>
    <property type="match status" value="1"/>
</dbReference>
<evidence type="ECO:0000256" key="8">
    <source>
        <dbReference type="NCBIfam" id="TIGR03303"/>
    </source>
</evidence>
<accession>C5WCK3</accession>
<proteinExistence type="predicted"/>
<dbReference type="AlphaFoldDB" id="C5WCK3"/>
<reference evidence="11 12" key="1">
    <citation type="journal article" date="2011" name="Genome Biol. Evol.">
        <title>Reductive evolution of bacterial genome in insect gut environment.</title>
        <authorList>
            <person name="Nikoh N."/>
            <person name="Hosokawa T."/>
            <person name="Ohshima K."/>
            <person name="Hattori M."/>
            <person name="Fukatsu T."/>
        </authorList>
    </citation>
    <scope>NUCLEOTIDE SEQUENCE [LARGE SCALE GENOMIC DNA]</scope>
    <source>
        <strain evidence="11 12">Mpkobe</strain>
    </source>
</reference>
<sequence>MIRKYFLVLALLCNSTIFLCNKKYKEYPIVSINNNNTFKDPIISKNFHIIGLQQYGLLNYFTLKATKISIRNFFFNVSKYKSDIYTKFEKLTNLPILKLINFNMGNNFTTNIREVNITGTNKYYWKKLISKFKLNRKHWFVKSPDVQFNTNTLIRDKQKLHFFYYNHGYLESQVYDPEATITPDKKDIDIHINIFEGEPYKIGKVFFDNENLLNKSSNELYGDKLENIFHNITGIPQPGETYKLFKIIKIAKKIKHILAIYGYIYANISKQIFINRKNKTVEIRLYIRPGKQCYVNKIEFAGNSYTKDSTLRKEIKQSEKTVINSDLILQDMFSLINSNLIYNVTPLIKRVSKSSNKIDITYQVKESIMKRVSLKHNILSSNPKTSIQITDTNFMGTGRNMMLEISKHLLIFLWNNPHLLNNTNINFRHVWQYHSTETLMKFSSPFWDTRMAGDLRLCIPISKNIVFSIGGNYFRNILSNIPNDIASLRYLATLRKKPIKNNLLMNDFKLYNSITFSNLNNTGFPFTGNYVNLDHTITLPLSDNSYRKINLTFKHYFPLSKKYLISLLASTRIGYLQGIKGQEAPFYEHYFMHYDHGAPRGFNMLLGPKMIYRYKHADSMPYPLYNSNKESGGNAMASFTLEALFPIPYMPDKFRDIFRTSIFIDAGTIWDSNWKNTHESIKSNIPNFASMYKYRVSTGLQLQCKSPIGLITLAFIHPLVFFKGDKTHRVEFHFGNFI</sequence>
<dbReference type="NCBIfam" id="TIGR03303">
    <property type="entry name" value="OM_YaeT"/>
    <property type="match status" value="1"/>
</dbReference>
<keyword evidence="2" id="KW-1134">Transmembrane beta strand</keyword>
<dbReference type="InterPro" id="IPR010827">
    <property type="entry name" value="BamA/TamA_POTRA"/>
</dbReference>
<keyword evidence="6" id="KW-0472">Membrane</keyword>
<dbReference type="Gene3D" id="3.10.20.310">
    <property type="entry name" value="membrane protein fhac"/>
    <property type="match status" value="3"/>
</dbReference>
<dbReference type="InterPro" id="IPR039910">
    <property type="entry name" value="D15-like"/>
</dbReference>
<organism evidence="11 12">
    <name type="scientific">Candidatus Ishikawaella capsulata Mpkobe</name>
    <dbReference type="NCBI Taxonomy" id="476281"/>
    <lineage>
        <taxon>Bacteria</taxon>
        <taxon>Pseudomonadati</taxon>
        <taxon>Pseudomonadota</taxon>
        <taxon>Gammaproteobacteria</taxon>
        <taxon>Enterobacterales</taxon>
        <taxon>Enterobacteriaceae</taxon>
        <taxon>Candidatus Ishikawella</taxon>
    </lineage>
</organism>
<evidence type="ECO:0000313" key="12">
    <source>
        <dbReference type="Proteomes" id="UP000061704"/>
    </source>
</evidence>
<dbReference type="HOGENOM" id="CLU_007664_1_0_6"/>
<keyword evidence="5" id="KW-0677">Repeat</keyword>
<dbReference type="Proteomes" id="UP000061704">
    <property type="component" value="Chromosome"/>
</dbReference>
<dbReference type="GO" id="GO:0043165">
    <property type="term" value="P:Gram-negative-bacterium-type cell outer membrane assembly"/>
    <property type="evidence" value="ECO:0007669"/>
    <property type="project" value="TreeGrafter"/>
</dbReference>
<dbReference type="RefSeq" id="WP_041068946.1">
    <property type="nucleotide sequence ID" value="NZ_AP010872.1"/>
</dbReference>
<dbReference type="GO" id="GO:1990063">
    <property type="term" value="C:Bam protein complex"/>
    <property type="evidence" value="ECO:0007669"/>
    <property type="project" value="TreeGrafter"/>
</dbReference>
<evidence type="ECO:0000256" key="2">
    <source>
        <dbReference type="ARBA" id="ARBA00022452"/>
    </source>
</evidence>
<dbReference type="Pfam" id="PF01103">
    <property type="entry name" value="Omp85"/>
    <property type="match status" value="1"/>
</dbReference>
<evidence type="ECO:0000256" key="4">
    <source>
        <dbReference type="ARBA" id="ARBA00022729"/>
    </source>
</evidence>
<dbReference type="InterPro" id="IPR023707">
    <property type="entry name" value="OM_assembly_BamA"/>
</dbReference>
<evidence type="ECO:0000313" key="11">
    <source>
        <dbReference type="EMBL" id="BAH83059.1"/>
    </source>
</evidence>
<keyword evidence="3" id="KW-0812">Transmembrane</keyword>
<evidence type="ECO:0000256" key="5">
    <source>
        <dbReference type="ARBA" id="ARBA00022737"/>
    </source>
</evidence>
<evidence type="ECO:0000256" key="1">
    <source>
        <dbReference type="ARBA" id="ARBA00004370"/>
    </source>
</evidence>
<dbReference type="Pfam" id="PF07244">
    <property type="entry name" value="POTRA"/>
    <property type="match status" value="2"/>
</dbReference>
<gene>
    <name evidence="11" type="primary">yaeT</name>
    <name evidence="11" type="ORF">ICMP_199</name>
</gene>
<evidence type="ECO:0000256" key="7">
    <source>
        <dbReference type="ARBA" id="ARBA00023237"/>
    </source>
</evidence>
<dbReference type="EMBL" id="AP010872">
    <property type="protein sequence ID" value="BAH83059.1"/>
    <property type="molecule type" value="Genomic_DNA"/>
</dbReference>
<dbReference type="STRING" id="476281.ICMP_199"/>
<dbReference type="GO" id="GO:0051205">
    <property type="term" value="P:protein insertion into membrane"/>
    <property type="evidence" value="ECO:0007669"/>
    <property type="project" value="TreeGrafter"/>
</dbReference>
<evidence type="ECO:0000256" key="3">
    <source>
        <dbReference type="ARBA" id="ARBA00022692"/>
    </source>
</evidence>
<keyword evidence="12" id="KW-1185">Reference proteome</keyword>
<dbReference type="Gene3D" id="2.40.160.50">
    <property type="entry name" value="membrane protein fhac: a member of the omp85/tpsb transporter family"/>
    <property type="match status" value="1"/>
</dbReference>
<dbReference type="KEGG" id="icp:ICMP_199"/>
<name>C5WCK3_9ENTR</name>
<protein>
    <recommendedName>
        <fullName evidence="8">Outer membrane protein assembly factor BamA</fullName>
    </recommendedName>
</protein>